<comment type="caution">
    <text evidence="7">The sequence shown here is derived from an EMBL/GenBank/DDBJ whole genome shotgun (WGS) entry which is preliminary data.</text>
</comment>
<keyword evidence="6" id="KW-0814">Transposable element</keyword>
<dbReference type="GO" id="GO:0006313">
    <property type="term" value="P:DNA transposition"/>
    <property type="evidence" value="ECO:0007669"/>
    <property type="project" value="UniProtKB-UniRule"/>
</dbReference>
<keyword evidence="4 6" id="KW-0238">DNA-binding</keyword>
<evidence type="ECO:0000256" key="5">
    <source>
        <dbReference type="ARBA" id="ARBA00023172"/>
    </source>
</evidence>
<dbReference type="Pfam" id="PF00872">
    <property type="entry name" value="Transposase_mut"/>
    <property type="match status" value="1"/>
</dbReference>
<evidence type="ECO:0000313" key="7">
    <source>
        <dbReference type="EMBL" id="TFE66327.1"/>
    </source>
</evidence>
<proteinExistence type="inferred from homology"/>
<dbReference type="AlphaFoldDB" id="A0A4Y8P7R3"/>
<keyword evidence="5 6" id="KW-0233">DNA recombination</keyword>
<keyword evidence="8" id="KW-1185">Reference proteome</keyword>
<evidence type="ECO:0000256" key="4">
    <source>
        <dbReference type="ARBA" id="ARBA00023125"/>
    </source>
</evidence>
<sequence>MVDLKATKPTNLPEDDAMAHYQITLDAQTIQALVEQKDQALAQLLQQVLNQVLEAEVTEYLQADRYERTEGRQGYRNGYRSRQLTTRVGTLTLDVPRL</sequence>
<dbReference type="PANTHER" id="PTHR33217:SF7">
    <property type="entry name" value="TRANSPOSASE FOR INSERTION SEQUENCE ELEMENT IS1081"/>
    <property type="match status" value="1"/>
</dbReference>
<evidence type="ECO:0000256" key="6">
    <source>
        <dbReference type="RuleBase" id="RU365089"/>
    </source>
</evidence>
<gene>
    <name evidence="7" type="ORF">A7Q10_10215</name>
</gene>
<dbReference type="InterPro" id="IPR001207">
    <property type="entry name" value="Transposase_mutator"/>
</dbReference>
<dbReference type="GO" id="GO:0003677">
    <property type="term" value="F:DNA binding"/>
    <property type="evidence" value="ECO:0007669"/>
    <property type="project" value="UniProtKB-UniRule"/>
</dbReference>
<dbReference type="GO" id="GO:0004803">
    <property type="term" value="F:transposase activity"/>
    <property type="evidence" value="ECO:0007669"/>
    <property type="project" value="UniProtKB-UniRule"/>
</dbReference>
<protein>
    <recommendedName>
        <fullName evidence="6">Mutator family transposase</fullName>
    </recommendedName>
</protein>
<comment type="function">
    <text evidence="1 6">Required for the transposition of the insertion element.</text>
</comment>
<name>A0A4Y8P7R3_9BACT</name>
<dbReference type="Proteomes" id="UP000297713">
    <property type="component" value="Unassembled WGS sequence"/>
</dbReference>
<reference evidence="7 8" key="1">
    <citation type="submission" date="2016-05" db="EMBL/GenBank/DDBJ databases">
        <title>Diversity and Homogeneity among Thermoacidophilic Verrucomicrobia Methanotrophs Linked with Geographical Origin.</title>
        <authorList>
            <person name="Erikstad H.-A."/>
            <person name="Smestad N.B."/>
            <person name="Ceballos R.M."/>
            <person name="Birkeland N.-K."/>
        </authorList>
    </citation>
    <scope>NUCLEOTIDE SEQUENCE [LARGE SCALE GENOMIC DNA]</scope>
    <source>
        <strain evidence="7 8">Phi</strain>
    </source>
</reference>
<organism evidence="7 8">
    <name type="scientific">Methylacidiphilum caldifontis</name>
    <dbReference type="NCBI Taxonomy" id="2795386"/>
    <lineage>
        <taxon>Bacteria</taxon>
        <taxon>Pseudomonadati</taxon>
        <taxon>Verrucomicrobiota</taxon>
        <taxon>Methylacidiphilae</taxon>
        <taxon>Methylacidiphilales</taxon>
        <taxon>Methylacidiphilaceae</taxon>
        <taxon>Methylacidiphilum (ex Ratnadevi et al. 2023)</taxon>
    </lineage>
</organism>
<dbReference type="PANTHER" id="PTHR33217">
    <property type="entry name" value="TRANSPOSASE FOR INSERTION SEQUENCE ELEMENT IS1081"/>
    <property type="match status" value="1"/>
</dbReference>
<accession>A0A4Y8P7R3</accession>
<evidence type="ECO:0000313" key="8">
    <source>
        <dbReference type="Proteomes" id="UP000297713"/>
    </source>
</evidence>
<evidence type="ECO:0000256" key="2">
    <source>
        <dbReference type="ARBA" id="ARBA00010961"/>
    </source>
</evidence>
<evidence type="ECO:0000256" key="1">
    <source>
        <dbReference type="ARBA" id="ARBA00002190"/>
    </source>
</evidence>
<evidence type="ECO:0000256" key="3">
    <source>
        <dbReference type="ARBA" id="ARBA00022578"/>
    </source>
</evidence>
<keyword evidence="3 6" id="KW-0815">Transposition</keyword>
<dbReference type="EMBL" id="LXQC01000181">
    <property type="protein sequence ID" value="TFE66327.1"/>
    <property type="molecule type" value="Genomic_DNA"/>
</dbReference>
<comment type="similarity">
    <text evidence="2 6">Belongs to the transposase mutator family.</text>
</comment>